<dbReference type="AlphaFoldDB" id="A0A1I0CE80"/>
<dbReference type="OrthoDB" id="9815289at2"/>
<protein>
    <recommendedName>
        <fullName evidence="3">GrdX protein</fullName>
    </recommendedName>
</protein>
<dbReference type="NCBIfam" id="NF038093">
    <property type="entry name" value="GrdX"/>
    <property type="match status" value="1"/>
</dbReference>
<name>A0A1I0CE80_9FIRM</name>
<sequence length="118" mass="13703">MKVITNNGMVEEYCYNNKLAIVKVETLTEVLIKGRDLVHKNYRLLNHPLCTSIKPYPNLYKTIIVKEGERLDFTSLDLIENAIKTAKKFCDKKMVTLSSDILRDYQLIDYGVFLETIK</sequence>
<dbReference type="RefSeq" id="WP_091351465.1">
    <property type="nucleotide sequence ID" value="NZ_FOIF01000069.1"/>
</dbReference>
<proteinExistence type="predicted"/>
<dbReference type="Proteomes" id="UP000243819">
    <property type="component" value="Unassembled WGS sequence"/>
</dbReference>
<evidence type="ECO:0008006" key="3">
    <source>
        <dbReference type="Google" id="ProtNLM"/>
    </source>
</evidence>
<reference evidence="2" key="1">
    <citation type="submission" date="2016-10" db="EMBL/GenBank/DDBJ databases">
        <authorList>
            <person name="Varghese N."/>
            <person name="Submissions S."/>
        </authorList>
    </citation>
    <scope>NUCLEOTIDE SEQUENCE [LARGE SCALE GENOMIC DNA]</scope>
    <source>
        <strain evidence="2">DSM 13577</strain>
    </source>
</reference>
<accession>A0A1I0CE80</accession>
<gene>
    <name evidence="1" type="ORF">SAMN03080614_106911</name>
</gene>
<dbReference type="EMBL" id="FOIF01000069">
    <property type="protein sequence ID" value="SET17692.1"/>
    <property type="molecule type" value="Genomic_DNA"/>
</dbReference>
<evidence type="ECO:0000313" key="2">
    <source>
        <dbReference type="Proteomes" id="UP000243819"/>
    </source>
</evidence>
<dbReference type="STRING" id="1120990.SAMN03080614_106911"/>
<keyword evidence="2" id="KW-1185">Reference proteome</keyword>
<organism evidence="1 2">
    <name type="scientific">Anaerobranca gottschalkii DSM 13577</name>
    <dbReference type="NCBI Taxonomy" id="1120990"/>
    <lineage>
        <taxon>Bacteria</taxon>
        <taxon>Bacillati</taxon>
        <taxon>Bacillota</taxon>
        <taxon>Clostridia</taxon>
        <taxon>Eubacteriales</taxon>
        <taxon>Proteinivoracaceae</taxon>
        <taxon>Anaerobranca</taxon>
    </lineage>
</organism>
<evidence type="ECO:0000313" key="1">
    <source>
        <dbReference type="EMBL" id="SET17692.1"/>
    </source>
</evidence>
<dbReference type="InterPro" id="IPR047735">
    <property type="entry name" value="GrdX-like"/>
</dbReference>